<feature type="domain" description="Enoyl reductase (ER)" evidence="7">
    <location>
        <begin position="17"/>
        <end position="334"/>
    </location>
</feature>
<keyword evidence="3" id="KW-0479">Metal-binding</keyword>
<evidence type="ECO:0000259" key="7">
    <source>
        <dbReference type="SMART" id="SM00829"/>
    </source>
</evidence>
<dbReference type="SMART" id="SM00829">
    <property type="entry name" value="PKS_ER"/>
    <property type="match status" value="1"/>
</dbReference>
<dbReference type="EMBL" id="JANAWD010000707">
    <property type="protein sequence ID" value="KAJ3476441.1"/>
    <property type="molecule type" value="Genomic_DNA"/>
</dbReference>
<keyword evidence="5" id="KW-0560">Oxidoreductase</keyword>
<evidence type="ECO:0000313" key="9">
    <source>
        <dbReference type="Proteomes" id="UP001212997"/>
    </source>
</evidence>
<dbReference type="Gene3D" id="3.90.180.10">
    <property type="entry name" value="Medium-chain alcohol dehydrogenases, catalytic domain"/>
    <property type="match status" value="1"/>
</dbReference>
<dbReference type="Pfam" id="PF08240">
    <property type="entry name" value="ADH_N"/>
    <property type="match status" value="1"/>
</dbReference>
<dbReference type="Gene3D" id="3.40.50.720">
    <property type="entry name" value="NAD(P)-binding Rossmann-like Domain"/>
    <property type="match status" value="1"/>
</dbReference>
<dbReference type="GO" id="GO:0046872">
    <property type="term" value="F:metal ion binding"/>
    <property type="evidence" value="ECO:0007669"/>
    <property type="project" value="UniProtKB-KW"/>
</dbReference>
<dbReference type="FunFam" id="3.40.50.720:FF:000039">
    <property type="entry name" value="Alcohol dehydrogenase AdhP"/>
    <property type="match status" value="1"/>
</dbReference>
<evidence type="ECO:0000256" key="6">
    <source>
        <dbReference type="ARBA" id="ARBA00023027"/>
    </source>
</evidence>
<reference evidence="8" key="1">
    <citation type="submission" date="2022-07" db="EMBL/GenBank/DDBJ databases">
        <title>Genome Sequence of Physisporinus lineatus.</title>
        <authorList>
            <person name="Buettner E."/>
        </authorList>
    </citation>
    <scope>NUCLEOTIDE SEQUENCE</scope>
    <source>
        <strain evidence="8">VT162</strain>
    </source>
</reference>
<gene>
    <name evidence="8" type="ORF">NLI96_g11160</name>
</gene>
<protein>
    <recommendedName>
        <fullName evidence="7">Enoyl reductase (ER) domain-containing protein</fullName>
    </recommendedName>
</protein>
<dbReference type="PANTHER" id="PTHR42940:SF7">
    <property type="entry name" value="ALCOHOL DEHYDROGENASE-LIKE N-TERMINAL DOMAIN-CONTAINING PROTEIN"/>
    <property type="match status" value="1"/>
</dbReference>
<dbReference type="SUPFAM" id="SSF50129">
    <property type="entry name" value="GroES-like"/>
    <property type="match status" value="1"/>
</dbReference>
<dbReference type="GO" id="GO:0005737">
    <property type="term" value="C:cytoplasm"/>
    <property type="evidence" value="ECO:0007669"/>
    <property type="project" value="TreeGrafter"/>
</dbReference>
<sequence length="336" mass="35761">MSHPQTYKAYAFTRKDGNLEKVTLQWKDPKENQVVIKVLACGVCHSDAGVKGARFGTLPRVPGHEIIGDIVALGPGEAHFKIGQRVGGGWHGGHCGTCQPCRTGEYQTCENQAINGVTQDGGYAEYATLRTEALVSIPKDMDPVQAAPLLCAGVTTFNSLRAMDVRPGDIVAVQGIGGLGHLALQFSKAMGYRTVALSSSPAKKEMAHHLGATDYIDGSKVDQAQALLDLGGAKVIMVTAPNSEVIQSLMGGLCVGGQLLILALPEEPATVSLVPMITKRLSIIGWPSGHAKDSEDTVNFARLAGVRTMIEEYPLDKAQEAFDHLPKARFRAVLVP</sequence>
<comment type="cofactor">
    <cofactor evidence="1">
        <name>Zn(2+)</name>
        <dbReference type="ChEBI" id="CHEBI:29105"/>
    </cofactor>
</comment>
<evidence type="ECO:0000256" key="2">
    <source>
        <dbReference type="ARBA" id="ARBA00008072"/>
    </source>
</evidence>
<keyword evidence="9" id="KW-1185">Reference proteome</keyword>
<dbReference type="PANTHER" id="PTHR42940">
    <property type="entry name" value="ALCOHOL DEHYDROGENASE 1-RELATED"/>
    <property type="match status" value="1"/>
</dbReference>
<evidence type="ECO:0000256" key="4">
    <source>
        <dbReference type="ARBA" id="ARBA00022833"/>
    </source>
</evidence>
<dbReference type="CDD" id="cd08296">
    <property type="entry name" value="CAD_like"/>
    <property type="match status" value="1"/>
</dbReference>
<dbReference type="AlphaFoldDB" id="A0AAD5Y8N6"/>
<dbReference type="SUPFAM" id="SSF51735">
    <property type="entry name" value="NAD(P)-binding Rossmann-fold domains"/>
    <property type="match status" value="1"/>
</dbReference>
<organism evidence="8 9">
    <name type="scientific">Meripilus lineatus</name>
    <dbReference type="NCBI Taxonomy" id="2056292"/>
    <lineage>
        <taxon>Eukaryota</taxon>
        <taxon>Fungi</taxon>
        <taxon>Dikarya</taxon>
        <taxon>Basidiomycota</taxon>
        <taxon>Agaricomycotina</taxon>
        <taxon>Agaricomycetes</taxon>
        <taxon>Polyporales</taxon>
        <taxon>Meripilaceae</taxon>
        <taxon>Meripilus</taxon>
    </lineage>
</organism>
<comment type="caution">
    <text evidence="8">The sequence shown here is derived from an EMBL/GenBank/DDBJ whole genome shotgun (WGS) entry which is preliminary data.</text>
</comment>
<name>A0AAD5Y8N6_9APHY</name>
<dbReference type="Pfam" id="PF00107">
    <property type="entry name" value="ADH_zinc_N"/>
    <property type="match status" value="1"/>
</dbReference>
<evidence type="ECO:0000256" key="1">
    <source>
        <dbReference type="ARBA" id="ARBA00001947"/>
    </source>
</evidence>
<accession>A0AAD5Y8N6</accession>
<evidence type="ECO:0000256" key="3">
    <source>
        <dbReference type="ARBA" id="ARBA00022723"/>
    </source>
</evidence>
<evidence type="ECO:0000313" key="8">
    <source>
        <dbReference type="EMBL" id="KAJ3476441.1"/>
    </source>
</evidence>
<keyword evidence="6" id="KW-0520">NAD</keyword>
<dbReference type="Proteomes" id="UP001212997">
    <property type="component" value="Unassembled WGS sequence"/>
</dbReference>
<dbReference type="InterPro" id="IPR013154">
    <property type="entry name" value="ADH-like_N"/>
</dbReference>
<proteinExistence type="inferred from homology"/>
<keyword evidence="4" id="KW-0862">Zinc</keyword>
<dbReference type="InterPro" id="IPR020843">
    <property type="entry name" value="ER"/>
</dbReference>
<dbReference type="InterPro" id="IPR013149">
    <property type="entry name" value="ADH-like_C"/>
</dbReference>
<evidence type="ECO:0000256" key="5">
    <source>
        <dbReference type="ARBA" id="ARBA00023002"/>
    </source>
</evidence>
<dbReference type="InterPro" id="IPR011032">
    <property type="entry name" value="GroES-like_sf"/>
</dbReference>
<dbReference type="GO" id="GO:0004022">
    <property type="term" value="F:alcohol dehydrogenase (NAD+) activity"/>
    <property type="evidence" value="ECO:0007669"/>
    <property type="project" value="TreeGrafter"/>
</dbReference>
<comment type="similarity">
    <text evidence="2">Belongs to the zinc-containing alcohol dehydrogenase family.</text>
</comment>
<dbReference type="InterPro" id="IPR036291">
    <property type="entry name" value="NAD(P)-bd_dom_sf"/>
</dbReference>